<evidence type="ECO:0000259" key="5">
    <source>
        <dbReference type="PROSITE" id="PS50931"/>
    </source>
</evidence>
<dbReference type="InterPro" id="IPR036390">
    <property type="entry name" value="WH_DNA-bd_sf"/>
</dbReference>
<sequence>MNIGDIRIFMAVVEHGSVSRAAEELGYVQSNVTARIRSLEQEIGRPLFHRHRRGMTLNVEGRKLVTYGEQLLRLMNEMNKAFQDGDDPAGLLRIGLVETVVGLPDILSAYHRRYKQVDLNLAIGVSGRLIEDVLEWKLDGAFVAGPVDAPILDQVPVFEEELVLVCGTVREEAHAARSGRELLDLPMLVFNQGCGYRARLQRWVQSEGLAPMKIMEFGTLETIIGTVVAGLGVTVLSRASVEKLEREGLVRLFDIPEPYRHVSFIYIRRSDAYLGEAERKFIQTISELSTVKRGVPLLGAI</sequence>
<dbReference type="SUPFAM" id="SSF46785">
    <property type="entry name" value="Winged helix' DNA-binding domain"/>
    <property type="match status" value="1"/>
</dbReference>
<keyword evidence="4" id="KW-0804">Transcription</keyword>
<evidence type="ECO:0000313" key="6">
    <source>
        <dbReference type="EMBL" id="UVI33639.1"/>
    </source>
</evidence>
<proteinExistence type="inferred from homology"/>
<gene>
    <name evidence="6" type="ORF">L1F29_14495</name>
</gene>
<accession>A0ABY5SI33</accession>
<dbReference type="PRINTS" id="PR00039">
    <property type="entry name" value="HTHLYSR"/>
</dbReference>
<dbReference type="Gene3D" id="3.40.190.290">
    <property type="match status" value="1"/>
</dbReference>
<dbReference type="PANTHER" id="PTHR30126:SF40">
    <property type="entry name" value="HTH-TYPE TRANSCRIPTIONAL REGULATOR GLTR"/>
    <property type="match status" value="1"/>
</dbReference>
<keyword evidence="7" id="KW-1185">Reference proteome</keyword>
<dbReference type="PANTHER" id="PTHR30126">
    <property type="entry name" value="HTH-TYPE TRANSCRIPTIONAL REGULATOR"/>
    <property type="match status" value="1"/>
</dbReference>
<dbReference type="InterPro" id="IPR036388">
    <property type="entry name" value="WH-like_DNA-bd_sf"/>
</dbReference>
<dbReference type="Proteomes" id="UP001057877">
    <property type="component" value="Chromosome"/>
</dbReference>
<dbReference type="EMBL" id="CP091430">
    <property type="protein sequence ID" value="UVI33639.1"/>
    <property type="molecule type" value="Genomic_DNA"/>
</dbReference>
<evidence type="ECO:0000256" key="3">
    <source>
        <dbReference type="ARBA" id="ARBA00023125"/>
    </source>
</evidence>
<keyword evidence="3" id="KW-0238">DNA-binding</keyword>
<evidence type="ECO:0000256" key="4">
    <source>
        <dbReference type="ARBA" id="ARBA00023163"/>
    </source>
</evidence>
<dbReference type="Gene3D" id="1.10.10.10">
    <property type="entry name" value="Winged helix-like DNA-binding domain superfamily/Winged helix DNA-binding domain"/>
    <property type="match status" value="1"/>
</dbReference>
<organism evidence="6 7">
    <name type="scientific">Paenibacillus spongiae</name>
    <dbReference type="NCBI Taxonomy" id="2909671"/>
    <lineage>
        <taxon>Bacteria</taxon>
        <taxon>Bacillati</taxon>
        <taxon>Bacillota</taxon>
        <taxon>Bacilli</taxon>
        <taxon>Bacillales</taxon>
        <taxon>Paenibacillaceae</taxon>
        <taxon>Paenibacillus</taxon>
    </lineage>
</organism>
<dbReference type="InterPro" id="IPR000847">
    <property type="entry name" value="LysR_HTH_N"/>
</dbReference>
<evidence type="ECO:0000313" key="7">
    <source>
        <dbReference type="Proteomes" id="UP001057877"/>
    </source>
</evidence>
<dbReference type="InterPro" id="IPR005119">
    <property type="entry name" value="LysR_subst-bd"/>
</dbReference>
<dbReference type="Pfam" id="PF00126">
    <property type="entry name" value="HTH_1"/>
    <property type="match status" value="1"/>
</dbReference>
<reference evidence="6" key="1">
    <citation type="submission" date="2022-01" db="EMBL/GenBank/DDBJ databases">
        <title>Paenibacillus spongiae sp. nov., isolated from marine sponge.</title>
        <authorList>
            <person name="Li Z."/>
            <person name="Zhang M."/>
        </authorList>
    </citation>
    <scope>NUCLEOTIDE SEQUENCE</scope>
    <source>
        <strain evidence="6">PHS-Z3</strain>
    </source>
</reference>
<feature type="domain" description="HTH lysR-type" evidence="5">
    <location>
        <begin position="1"/>
        <end position="58"/>
    </location>
</feature>
<comment type="similarity">
    <text evidence="1">Belongs to the LysR transcriptional regulatory family.</text>
</comment>
<keyword evidence="2" id="KW-0805">Transcription regulation</keyword>
<dbReference type="SUPFAM" id="SSF53850">
    <property type="entry name" value="Periplasmic binding protein-like II"/>
    <property type="match status" value="1"/>
</dbReference>
<dbReference type="RefSeq" id="WP_258389690.1">
    <property type="nucleotide sequence ID" value="NZ_CP091430.1"/>
</dbReference>
<dbReference type="PROSITE" id="PS50931">
    <property type="entry name" value="HTH_LYSR"/>
    <property type="match status" value="1"/>
</dbReference>
<dbReference type="Pfam" id="PF03466">
    <property type="entry name" value="LysR_substrate"/>
    <property type="match status" value="1"/>
</dbReference>
<name>A0ABY5SI33_9BACL</name>
<evidence type="ECO:0000256" key="2">
    <source>
        <dbReference type="ARBA" id="ARBA00023015"/>
    </source>
</evidence>
<protein>
    <submittedName>
        <fullName evidence="6">LysR family transcriptional regulator</fullName>
    </submittedName>
</protein>
<evidence type="ECO:0000256" key="1">
    <source>
        <dbReference type="ARBA" id="ARBA00009437"/>
    </source>
</evidence>